<feature type="region of interest" description="Disordered" evidence="1">
    <location>
        <begin position="1"/>
        <end position="27"/>
    </location>
</feature>
<evidence type="ECO:0000313" key="2">
    <source>
        <dbReference type="EMBL" id="KAF9520055.1"/>
    </source>
</evidence>
<dbReference type="Proteomes" id="UP000886523">
    <property type="component" value="Unassembled WGS sequence"/>
</dbReference>
<gene>
    <name evidence="2" type="ORF">BS47DRAFT_1336353</name>
</gene>
<dbReference type="AlphaFoldDB" id="A0A9P6B9L1"/>
<keyword evidence="3" id="KW-1185">Reference proteome</keyword>
<protein>
    <submittedName>
        <fullName evidence="2">Uncharacterized protein</fullName>
    </submittedName>
</protein>
<evidence type="ECO:0000313" key="3">
    <source>
        <dbReference type="Proteomes" id="UP000886523"/>
    </source>
</evidence>
<sequence>MVRSRSKRCNKQDIWTLGRPPSESQKRFGTRIEFGPASLQGKMEAGHATTNELTFIQAFPGFPRFYLSRGMHDFTGTMNGRHRLH</sequence>
<reference evidence="2" key="1">
    <citation type="journal article" date="2020" name="Nat. Commun.">
        <title>Large-scale genome sequencing of mycorrhizal fungi provides insights into the early evolution of symbiotic traits.</title>
        <authorList>
            <person name="Miyauchi S."/>
            <person name="Kiss E."/>
            <person name="Kuo A."/>
            <person name="Drula E."/>
            <person name="Kohler A."/>
            <person name="Sanchez-Garcia M."/>
            <person name="Morin E."/>
            <person name="Andreopoulos B."/>
            <person name="Barry K.W."/>
            <person name="Bonito G."/>
            <person name="Buee M."/>
            <person name="Carver A."/>
            <person name="Chen C."/>
            <person name="Cichocki N."/>
            <person name="Clum A."/>
            <person name="Culley D."/>
            <person name="Crous P.W."/>
            <person name="Fauchery L."/>
            <person name="Girlanda M."/>
            <person name="Hayes R.D."/>
            <person name="Keri Z."/>
            <person name="LaButti K."/>
            <person name="Lipzen A."/>
            <person name="Lombard V."/>
            <person name="Magnuson J."/>
            <person name="Maillard F."/>
            <person name="Murat C."/>
            <person name="Nolan M."/>
            <person name="Ohm R.A."/>
            <person name="Pangilinan J."/>
            <person name="Pereira M.F."/>
            <person name="Perotto S."/>
            <person name="Peter M."/>
            <person name="Pfister S."/>
            <person name="Riley R."/>
            <person name="Sitrit Y."/>
            <person name="Stielow J.B."/>
            <person name="Szollosi G."/>
            <person name="Zifcakova L."/>
            <person name="Stursova M."/>
            <person name="Spatafora J.W."/>
            <person name="Tedersoo L."/>
            <person name="Vaario L.M."/>
            <person name="Yamada A."/>
            <person name="Yan M."/>
            <person name="Wang P."/>
            <person name="Xu J."/>
            <person name="Bruns T."/>
            <person name="Baldrian P."/>
            <person name="Vilgalys R."/>
            <person name="Dunand C."/>
            <person name="Henrissat B."/>
            <person name="Grigoriev I.V."/>
            <person name="Hibbett D."/>
            <person name="Nagy L.G."/>
            <person name="Martin F.M."/>
        </authorList>
    </citation>
    <scope>NUCLEOTIDE SEQUENCE</scope>
    <source>
        <strain evidence="2">UP504</strain>
    </source>
</reference>
<accession>A0A9P6B9L1</accession>
<organism evidence="2 3">
    <name type="scientific">Hydnum rufescens UP504</name>
    <dbReference type="NCBI Taxonomy" id="1448309"/>
    <lineage>
        <taxon>Eukaryota</taxon>
        <taxon>Fungi</taxon>
        <taxon>Dikarya</taxon>
        <taxon>Basidiomycota</taxon>
        <taxon>Agaricomycotina</taxon>
        <taxon>Agaricomycetes</taxon>
        <taxon>Cantharellales</taxon>
        <taxon>Hydnaceae</taxon>
        <taxon>Hydnum</taxon>
    </lineage>
</organism>
<proteinExistence type="predicted"/>
<comment type="caution">
    <text evidence="2">The sequence shown here is derived from an EMBL/GenBank/DDBJ whole genome shotgun (WGS) entry which is preliminary data.</text>
</comment>
<name>A0A9P6B9L1_9AGAM</name>
<evidence type="ECO:0000256" key="1">
    <source>
        <dbReference type="SAM" id="MobiDB-lite"/>
    </source>
</evidence>
<dbReference type="EMBL" id="MU128914">
    <property type="protein sequence ID" value="KAF9520055.1"/>
    <property type="molecule type" value="Genomic_DNA"/>
</dbReference>